<sequence length="438" mass="48943">MSNMSNIDKNINKMMYGGDEIGALVFDLGSQSFRIGAAQEDCPKAEIPSFVGVLNDGTSDTSALEPGAKAGNRINGNTKYFTDVTSLRVPRKDKEIINCMKDGMVEDWDLFEKIMDYSYSKCLYTEAQYHPILFSDSPLTTKSKREKLVEIMFEKYHVPALYLCRNAVLAAFSCGRPTAIVVDSGAVHTSAIPVHDGYVLPSAMVKCPLGGNFISSQCKQFLAESNIEVTPHYMIAKKTPVKEKEKPIWTKKRTLPEVTDSWYNYMCQSVIQDFKQSVLQISETPYDEKIVSTLPTSHYEFPNGYNQEFGNERFKIPEQLFDPSPNMGGSMLSISHIVVTSAGMCDVDVRPTLYNNIVITGGNSLIQGFPERLNRDLTARVHANMRLKMISPNGSAERRFGAWIGGSIIASTGAFQQMWYSRHQYNEGGKSQIHTKFA</sequence>
<dbReference type="CDD" id="cd13395">
    <property type="entry name" value="ASKHA_NBD_Arp4_ACTL6-like"/>
    <property type="match status" value="1"/>
</dbReference>
<dbReference type="PRINTS" id="PR00190">
    <property type="entry name" value="ACTIN"/>
</dbReference>
<comment type="similarity">
    <text evidence="1">Belongs to the actin family.</text>
</comment>
<dbReference type="PANTHER" id="PTHR11937">
    <property type="entry name" value="ACTIN"/>
    <property type="match status" value="1"/>
</dbReference>
<keyword evidence="3" id="KW-1185">Reference proteome</keyword>
<dbReference type="SMART" id="SM00268">
    <property type="entry name" value="ACTIN"/>
    <property type="match status" value="1"/>
</dbReference>
<evidence type="ECO:0000256" key="1">
    <source>
        <dbReference type="RuleBase" id="RU000487"/>
    </source>
</evidence>
<proteinExistence type="inferred from homology"/>
<comment type="caution">
    <text evidence="2">The sequence shown here is derived from an EMBL/GenBank/DDBJ whole genome shotgun (WGS) entry which is preliminary data.</text>
</comment>
<dbReference type="SUPFAM" id="SSF53067">
    <property type="entry name" value="Actin-like ATPase domain"/>
    <property type="match status" value="2"/>
</dbReference>
<evidence type="ECO:0000313" key="2">
    <source>
        <dbReference type="EMBL" id="KAE9525272.1"/>
    </source>
</evidence>
<dbReference type="Gene3D" id="3.90.640.10">
    <property type="entry name" value="Actin, Chain A, domain 4"/>
    <property type="match status" value="1"/>
</dbReference>
<dbReference type="Pfam" id="PF00022">
    <property type="entry name" value="Actin"/>
    <property type="match status" value="1"/>
</dbReference>
<dbReference type="Gene3D" id="2.30.36.70">
    <property type="entry name" value="Actin, Chain A, domain 2"/>
    <property type="match status" value="1"/>
</dbReference>
<name>A0A6G0T433_APHGL</name>
<dbReference type="FunFam" id="3.90.640.10:FF:000009">
    <property type="entry name" value="Actin-like 6A, isoform CRA_a"/>
    <property type="match status" value="1"/>
</dbReference>
<dbReference type="EMBL" id="VYZN01000061">
    <property type="protein sequence ID" value="KAE9525272.1"/>
    <property type="molecule type" value="Genomic_DNA"/>
</dbReference>
<accession>A0A6G0T433</accession>
<dbReference type="Proteomes" id="UP000475862">
    <property type="component" value="Unassembled WGS sequence"/>
</dbReference>
<gene>
    <name evidence="2" type="ORF">AGLY_014340</name>
</gene>
<reference evidence="2 3" key="1">
    <citation type="submission" date="2019-08" db="EMBL/GenBank/DDBJ databases">
        <title>The genome of the soybean aphid Biotype 1, its phylome, world population structure and adaptation to the North American continent.</title>
        <authorList>
            <person name="Giordano R."/>
            <person name="Donthu R.K."/>
            <person name="Hernandez A.G."/>
            <person name="Wright C.L."/>
            <person name="Zimin A.V."/>
        </authorList>
    </citation>
    <scope>NUCLEOTIDE SEQUENCE [LARGE SCALE GENOMIC DNA]</scope>
    <source>
        <tissue evidence="2">Whole aphids</tissue>
    </source>
</reference>
<evidence type="ECO:0000313" key="3">
    <source>
        <dbReference type="Proteomes" id="UP000475862"/>
    </source>
</evidence>
<dbReference type="OrthoDB" id="5132116at2759"/>
<dbReference type="AlphaFoldDB" id="A0A6G0T433"/>
<dbReference type="Gene3D" id="3.30.420.40">
    <property type="match status" value="2"/>
</dbReference>
<evidence type="ECO:0008006" key="4">
    <source>
        <dbReference type="Google" id="ProtNLM"/>
    </source>
</evidence>
<dbReference type="InterPro" id="IPR004000">
    <property type="entry name" value="Actin"/>
</dbReference>
<protein>
    <recommendedName>
        <fullName evidence="4">Actin-like protein 6A</fullName>
    </recommendedName>
</protein>
<dbReference type="InterPro" id="IPR043129">
    <property type="entry name" value="ATPase_NBD"/>
</dbReference>
<organism evidence="2 3">
    <name type="scientific">Aphis glycines</name>
    <name type="common">Soybean aphid</name>
    <dbReference type="NCBI Taxonomy" id="307491"/>
    <lineage>
        <taxon>Eukaryota</taxon>
        <taxon>Metazoa</taxon>
        <taxon>Ecdysozoa</taxon>
        <taxon>Arthropoda</taxon>
        <taxon>Hexapoda</taxon>
        <taxon>Insecta</taxon>
        <taxon>Pterygota</taxon>
        <taxon>Neoptera</taxon>
        <taxon>Paraneoptera</taxon>
        <taxon>Hemiptera</taxon>
        <taxon>Sternorrhyncha</taxon>
        <taxon>Aphidomorpha</taxon>
        <taxon>Aphidoidea</taxon>
        <taxon>Aphididae</taxon>
        <taxon>Aphidini</taxon>
        <taxon>Aphis</taxon>
        <taxon>Aphis</taxon>
    </lineage>
</organism>